<reference evidence="3" key="1">
    <citation type="submission" date="2016-06" db="UniProtKB">
        <authorList>
            <consortium name="WormBaseParasite"/>
        </authorList>
    </citation>
    <scope>IDENTIFICATION</scope>
</reference>
<reference evidence="1 2" key="2">
    <citation type="submission" date="2018-11" db="EMBL/GenBank/DDBJ databases">
        <authorList>
            <consortium name="Pathogen Informatics"/>
        </authorList>
    </citation>
    <scope>NUCLEOTIDE SEQUENCE [LARGE SCALE GENOMIC DNA]</scope>
</reference>
<name>A0A183IFD1_9BILA</name>
<accession>A0A183IFD1</accession>
<keyword evidence="2" id="KW-1185">Reference proteome</keyword>
<dbReference type="EMBL" id="UZAM01007175">
    <property type="protein sequence ID" value="VDO97266.1"/>
    <property type="molecule type" value="Genomic_DNA"/>
</dbReference>
<sequence length="77" mass="8439">MGMARGSQPAIKFNQLLIAAETTIMTERSGISRWPSLRLPAKFSVNGWAEGQPTDQYWNDVSVVSFPCDPSEAGHVT</sequence>
<evidence type="ECO:0000313" key="1">
    <source>
        <dbReference type="EMBL" id="VDO97266.1"/>
    </source>
</evidence>
<evidence type="ECO:0000313" key="3">
    <source>
        <dbReference type="WBParaSite" id="SBAD_0000243401-mRNA-1"/>
    </source>
</evidence>
<organism evidence="3">
    <name type="scientific">Soboliphyme baturini</name>
    <dbReference type="NCBI Taxonomy" id="241478"/>
    <lineage>
        <taxon>Eukaryota</taxon>
        <taxon>Metazoa</taxon>
        <taxon>Ecdysozoa</taxon>
        <taxon>Nematoda</taxon>
        <taxon>Enoplea</taxon>
        <taxon>Dorylaimia</taxon>
        <taxon>Dioctophymatida</taxon>
        <taxon>Dioctophymatoidea</taxon>
        <taxon>Soboliphymatidae</taxon>
        <taxon>Soboliphyme</taxon>
    </lineage>
</organism>
<gene>
    <name evidence="1" type="ORF">SBAD_LOCUS2325</name>
</gene>
<protein>
    <submittedName>
        <fullName evidence="1 3">Uncharacterized protein</fullName>
    </submittedName>
</protein>
<dbReference type="WBParaSite" id="SBAD_0000243401-mRNA-1">
    <property type="protein sequence ID" value="SBAD_0000243401-mRNA-1"/>
    <property type="gene ID" value="SBAD_0000243401"/>
</dbReference>
<evidence type="ECO:0000313" key="2">
    <source>
        <dbReference type="Proteomes" id="UP000270296"/>
    </source>
</evidence>
<proteinExistence type="predicted"/>
<dbReference type="Proteomes" id="UP000270296">
    <property type="component" value="Unassembled WGS sequence"/>
</dbReference>
<dbReference type="AlphaFoldDB" id="A0A183IFD1"/>